<protein>
    <submittedName>
        <fullName evidence="8">ABC transporter permease</fullName>
    </submittedName>
</protein>
<dbReference type="InterPro" id="IPR038766">
    <property type="entry name" value="Membrane_comp_ABC_pdt"/>
</dbReference>
<dbReference type="PANTHER" id="PTHR30287">
    <property type="entry name" value="MEMBRANE COMPONENT OF PREDICTED ABC SUPERFAMILY METABOLITE UPTAKE TRANSPORTER"/>
    <property type="match status" value="1"/>
</dbReference>
<proteinExistence type="predicted"/>
<feature type="domain" description="ABC3 transporter permease C-terminal" evidence="7">
    <location>
        <begin position="1799"/>
        <end position="1914"/>
    </location>
</feature>
<dbReference type="Pfam" id="PF02687">
    <property type="entry name" value="FtsX"/>
    <property type="match status" value="2"/>
</dbReference>
<feature type="transmembrane region" description="Helical" evidence="6">
    <location>
        <begin position="2532"/>
        <end position="2558"/>
    </location>
</feature>
<evidence type="ECO:0000259" key="7">
    <source>
        <dbReference type="Pfam" id="PF02687"/>
    </source>
</evidence>
<feature type="transmembrane region" description="Helical" evidence="6">
    <location>
        <begin position="1791"/>
        <end position="1815"/>
    </location>
</feature>
<dbReference type="RefSeq" id="WP_130429456.1">
    <property type="nucleotide sequence ID" value="NZ_CP034841.1"/>
</dbReference>
<sequence>MWRLFKEVFKSLSKNKVVVIGLSILIFISSAVITLLSNVGNVIVGGFNNYKKVSKLHDISVDLNLPTQGQAYNQGYFVNGESLQTLAADNKKSYTPIIYDIDQRIYNGYEQLAKEYFSIDQNELYTNSLNEYMSFSDLKLNDDFLNDKYFRRDDLINLYSIYLAEKNNKIIDKSVNFDLEDVNNAKITILKNNFSFPLFTYQNNIYVPVSETITIEPEQNIFFENEIQLGKILNFKTIQNKLYATQIAPLYINVETREITENFQKAAVWINENKAFTISPQTIASVLGFTQSDEQNNIYIQNQTQKNLDSIIKNYEQPINELSVLNKQIPLSIFSQQPISIQRNINKIFNKNTTLNLNGSWIVNNQSKTQFLRNNYYTSYVTNQNSKEKWTGAFKTYIESLGEIRTKNRNPEWDELETFSNWLKLKTSIYTPYIQDSNGLWKQDKTNVQIIETKLPLSNGFDYSDITRAKLFSNDERINLLNQPYKLSQDNSLSIVDIESNSLFGNAREKFTKLSNAQKLEILNNQNILSEKYTYINSKAYDATKELIVNKITDIVGKDNIGLRQTITVDAINEQTSKQNVFHFINSGDQNFIVSGIKLNVGSLYNEQFEPSALTQLSNSTNSLYNSTQLNPYVSALLVQSIFKNLYPDPNYISPIYRFANVVDVSANGEQQTINNAKIVMLADFVNDNQNHNNKTNNLGIISVGNKYKIVQEQNNNFTIQYTKNMPLEGMDIGLLTRFLSKNNLTVALNYIKTSGSGWILQDKEFDNISYIPIYFLAPKTELINEVLRDGKIDILAQTIEKYLLNSDLVKKEFLSVDEILQVSKIIKNVLNKHNFAAVFANGKINKGILPELIIDFAYELSHSPSGDLLKTLISKILLQANKQISNVTDIEAQKEFLTAEVKNLFNTIKALTNIDLDKFLAPQTLAKSSVLPSKFINSFLKIINAIDLKKFSEQGRKWFENYNNKAITHNGTQYITKLSSGRIIEWLFSSINAKLLKQGLSELIQNLDLIEIIDLENSNSILYRLFNIFAPDLIQPLKPIFAKLKTIDNKNIAYTNVKTGIINLINSIDFDILSEELSKSIKLEFVKYNKKEFDEQNLKFVDKFYHVALDRISPKDGIISFLKSIFTLPGSSRSFKENIIKIFNLSDKVKEIEIRGTNQKVYVPDVDDQKLTFFDFAGIFASLSKTEGTSLFKNFEYETKLTSILNFTLNSSQQNYNLNDFSVEDLAFLNEFNIVTPNISKNLVVDKVKNLLLFIKQTKGATNTFLDEDKKTGTDLLFDLIKFEDGNTSWLIIKKIIESSIGIEIQNEYALAPQAFDIYSPFIQIYLNNESNLKQANKFIKEFLNFSIKPSVLALTQAKSTSENIPFENSLNYYITEYLANPQTAKIFDTDSNNNFINQDVRELLNSNPQYKKWVLNNKQLLITQLSYIGASKKFSSNSTTHPNGIYHYIINKFIENYLSKRSFYSIRHLAASMMSRIIPTIPTQIFGIPNTVANPVLRIIFPEVSLSFLASQKQDNNLINGNLAYLVLNKLGDFEQLINQDSDEFKQLNNLLENIFINKDTSLTPLNLDEEQNLLIDGPVIAQLQSKSQIIPPVFGVNIAQILPELIQDIVEPKAINEIVFNSPSSYVAKANFAYLIKNNKEIFNGQIPTDPLKINDFVNNLDSKYILNINGVKFIIVGQETTVDYIYPVIDENNLQVDTENQALVYVNNYGFSRVKLAYSGNVIKQSLLVKNNTKISNHELKKQITEIVDSSISDSNKLQRVFLANEVDPINPERSLRVSIVDSIIDLVAITTLTVLVILSFVVSVSIIFIIKRYIANKYKVLGILVAQGYSRWQIALSLSVFALLTSVIGGVLGYTVGNKLQLVLLEIFSGYWTLPKQTISFNWVSMIFTVFIPFIGMSLLIFVVALISLRYKANELISGIVTAPKSKLLTNYFKLKPKSNVKSRFSLVLALNNFWKLSAFALSVMLTGLTTMFGIASHNTFNKTIIQTYSNRHYTFRVDMQTPTLEGGPYKIYSPLDLSKNIYTPIGESIESQREIFDYFKPGYSSVINKGGLNGIANILDSDFDSHILTQFSAAIKVDAGVSADPWLVAYNSMPDSQKAKIDKSRDKIGALLEKTQDKETELHWFVDPVSKNLSLRNKEQKNVNFFKYYRSPYEKQGKFVYAYWNGDEYQLKPITTETNIRLEYRNFLIKGYRLLEQRIAQEKINPSLIIKAPDGIEPDYSKYNFWLNDIGTIYGPTINDYFISFGGVQFNNNQDEVYTYIQSNLAGSEIKIYGYKNNSQFINLVDKNGENLYRELYSFDKQNVYPLVINEIVARKRSLNVGDRIELNIDNHINRFHDKIIAQINEQTQKYTAEFEVVGINATYINSEYITTYDAANKLIGFDLFKLPDNFVKFNGILTNNAEPLQVTNSTGLYSMSGYWSGLDSFDISTASTETLKSMFDQIFNPQNGLLSKTLNANQIMKFLDPTKSSFDQVSFENIRNQPKEALTKFADIYNNKIYVALSTSIDSKDIEAGFISQISSTIQTVSIVIIALSFVISLIILVIMSTIMIGENQKNIAIWSILGYNQKEKTKMYFGVYIPFILLAILVAIPAVLLLIHIFNLFLLNFTNIALSLSLTWVHVLITTIIIFAIFIITSFITWITVNKMKPVDLLKGK</sequence>
<dbReference type="InterPro" id="IPR003838">
    <property type="entry name" value="ABC3_permease_C"/>
</dbReference>
<evidence type="ECO:0000313" key="8">
    <source>
        <dbReference type="EMBL" id="QBF34679.1"/>
    </source>
</evidence>
<dbReference type="PANTHER" id="PTHR30287:SF1">
    <property type="entry name" value="INNER MEMBRANE PROTEIN"/>
    <property type="match status" value="1"/>
</dbReference>
<dbReference type="Proteomes" id="UP000289326">
    <property type="component" value="Chromosome"/>
</dbReference>
<evidence type="ECO:0000256" key="5">
    <source>
        <dbReference type="ARBA" id="ARBA00023136"/>
    </source>
</evidence>
<feature type="transmembrane region" description="Helical" evidence="6">
    <location>
        <begin position="1836"/>
        <end position="1861"/>
    </location>
</feature>
<comment type="subcellular location">
    <subcellularLocation>
        <location evidence="1">Cell membrane</location>
        <topology evidence="1">Multi-pass membrane protein</topology>
    </subcellularLocation>
</comment>
<dbReference type="KEGG" id="mphi:EG856_01960"/>
<keyword evidence="2" id="KW-1003">Cell membrane</keyword>
<feature type="transmembrane region" description="Helical" evidence="6">
    <location>
        <begin position="1888"/>
        <end position="1912"/>
    </location>
</feature>
<feature type="transmembrane region" description="Helical" evidence="6">
    <location>
        <begin position="2579"/>
        <end position="2603"/>
    </location>
</feature>
<accession>A0A4P6MRJ0</accession>
<evidence type="ECO:0000256" key="3">
    <source>
        <dbReference type="ARBA" id="ARBA00022692"/>
    </source>
</evidence>
<evidence type="ECO:0000256" key="4">
    <source>
        <dbReference type="ARBA" id="ARBA00022989"/>
    </source>
</evidence>
<keyword evidence="3 6" id="KW-0812">Transmembrane</keyword>
<organism evidence="8 9">
    <name type="scientific">Mycoplasmopsis phocirhinis</name>
    <dbReference type="NCBI Taxonomy" id="142650"/>
    <lineage>
        <taxon>Bacteria</taxon>
        <taxon>Bacillati</taxon>
        <taxon>Mycoplasmatota</taxon>
        <taxon>Mycoplasmoidales</taxon>
        <taxon>Metamycoplasmataceae</taxon>
        <taxon>Mycoplasmopsis</taxon>
    </lineage>
</organism>
<keyword evidence="5 6" id="KW-0472">Membrane</keyword>
<keyword evidence="9" id="KW-1185">Reference proteome</keyword>
<dbReference type="GO" id="GO:0005886">
    <property type="term" value="C:plasma membrane"/>
    <property type="evidence" value="ECO:0007669"/>
    <property type="project" value="UniProtKB-SubCell"/>
</dbReference>
<dbReference type="EMBL" id="CP034841">
    <property type="protein sequence ID" value="QBF34679.1"/>
    <property type="molecule type" value="Genomic_DNA"/>
</dbReference>
<evidence type="ECO:0000256" key="6">
    <source>
        <dbReference type="SAM" id="Phobius"/>
    </source>
</evidence>
<dbReference type="OrthoDB" id="403889at2"/>
<evidence type="ECO:0000313" key="9">
    <source>
        <dbReference type="Proteomes" id="UP000289326"/>
    </source>
</evidence>
<evidence type="ECO:0000256" key="1">
    <source>
        <dbReference type="ARBA" id="ARBA00004651"/>
    </source>
</evidence>
<gene>
    <name evidence="8" type="ORF">EG856_01960</name>
</gene>
<reference evidence="8 9" key="1">
    <citation type="submission" date="2019-01" db="EMBL/GenBank/DDBJ databases">
        <title>Complete sequence and annotation of the Mycoplasma phocirhinis strain 852T genome.</title>
        <authorList>
            <person name="Frasca S.Jr."/>
            <person name="Kutish G.F."/>
            <person name="Castellanos Gell J."/>
            <person name="Michaels D.L."/>
            <person name="Brown D.R."/>
        </authorList>
    </citation>
    <scope>NUCLEOTIDE SEQUENCE [LARGE SCALE GENOMIC DNA]</scope>
    <source>
        <strain evidence="8 9">852</strain>
    </source>
</reference>
<keyword evidence="4 6" id="KW-1133">Transmembrane helix</keyword>
<feature type="transmembrane region" description="Helical" evidence="6">
    <location>
        <begin position="2623"/>
        <end position="2649"/>
    </location>
</feature>
<evidence type="ECO:0000256" key="2">
    <source>
        <dbReference type="ARBA" id="ARBA00022475"/>
    </source>
</evidence>
<name>A0A4P6MRJ0_9BACT</name>
<feature type="domain" description="ABC3 transporter permease C-terminal" evidence="7">
    <location>
        <begin position="2534"/>
        <end position="2654"/>
    </location>
</feature>
<feature type="transmembrane region" description="Helical" evidence="6">
    <location>
        <begin position="1959"/>
        <end position="1981"/>
    </location>
</feature>